<dbReference type="GO" id="GO:0008623">
    <property type="term" value="C:CHRAC"/>
    <property type="evidence" value="ECO:0007669"/>
    <property type="project" value="TreeGrafter"/>
</dbReference>
<feature type="compositionally biased region" description="Polar residues" evidence="3">
    <location>
        <begin position="113"/>
        <end position="130"/>
    </location>
</feature>
<evidence type="ECO:0000313" key="6">
    <source>
        <dbReference type="Proteomes" id="UP001276659"/>
    </source>
</evidence>
<comment type="subcellular location">
    <subcellularLocation>
        <location evidence="1">Nucleus</location>
    </subcellularLocation>
</comment>
<dbReference type="GO" id="GO:0046982">
    <property type="term" value="F:protein heterodimerization activity"/>
    <property type="evidence" value="ECO:0007669"/>
    <property type="project" value="InterPro"/>
</dbReference>
<accession>A0AAD9ZAE6</accession>
<sequence length="201" mass="22104">MPYNNAAIPPPEEISGQASLPLARVKKILQIDEDTVKVSNNAAFVITIATEMFIRHLAEQAMNVAKLDKKPRRNIQYKDLANAVARIDNLQFLEDVIPRTTTYREYKAKKASKATTQGPPSLQNGQTTLDGSRPLPQRPAQMADPQRATMDDGNMSDGTIDEPSVAQTQPARVNGNAGLVFEHYEPNGTTRRDESGDVEMG</sequence>
<proteinExistence type="predicted"/>
<dbReference type="EMBL" id="JASNWA010000006">
    <property type="protein sequence ID" value="KAK3174565.1"/>
    <property type="molecule type" value="Genomic_DNA"/>
</dbReference>
<comment type="caution">
    <text evidence="5">The sequence shown here is derived from an EMBL/GenBank/DDBJ whole genome shotgun (WGS) entry which is preliminary data.</text>
</comment>
<feature type="domain" description="Transcription factor CBF/NF-Y/archaeal histone" evidence="4">
    <location>
        <begin position="18"/>
        <end position="84"/>
    </location>
</feature>
<evidence type="ECO:0000256" key="2">
    <source>
        <dbReference type="ARBA" id="ARBA00023242"/>
    </source>
</evidence>
<evidence type="ECO:0000256" key="1">
    <source>
        <dbReference type="ARBA" id="ARBA00004123"/>
    </source>
</evidence>
<feature type="compositionally biased region" description="Basic and acidic residues" evidence="3">
    <location>
        <begin position="182"/>
        <end position="195"/>
    </location>
</feature>
<reference evidence="5" key="1">
    <citation type="submission" date="2022-11" db="EMBL/GenBank/DDBJ databases">
        <title>Chromosomal genome sequence assembly and mating type (MAT) locus characterization of the leprose asexual lichenized fungus Lepraria neglecta (Nyl.) Erichsen.</title>
        <authorList>
            <person name="Allen J.L."/>
            <person name="Pfeffer B."/>
        </authorList>
    </citation>
    <scope>NUCLEOTIDE SEQUENCE</scope>
    <source>
        <strain evidence="5">Allen 5258</strain>
    </source>
</reference>
<name>A0AAD9ZAE6_9LECA</name>
<organism evidence="5 6">
    <name type="scientific">Lepraria neglecta</name>
    <dbReference type="NCBI Taxonomy" id="209136"/>
    <lineage>
        <taxon>Eukaryota</taxon>
        <taxon>Fungi</taxon>
        <taxon>Dikarya</taxon>
        <taxon>Ascomycota</taxon>
        <taxon>Pezizomycotina</taxon>
        <taxon>Lecanoromycetes</taxon>
        <taxon>OSLEUM clade</taxon>
        <taxon>Lecanoromycetidae</taxon>
        <taxon>Lecanorales</taxon>
        <taxon>Lecanorineae</taxon>
        <taxon>Stereocaulaceae</taxon>
        <taxon>Lepraria</taxon>
    </lineage>
</organism>
<dbReference type="GO" id="GO:0006261">
    <property type="term" value="P:DNA-templated DNA replication"/>
    <property type="evidence" value="ECO:0007669"/>
    <property type="project" value="TreeGrafter"/>
</dbReference>
<dbReference type="InterPro" id="IPR050568">
    <property type="entry name" value="Transcr_DNA_Rep_Reg"/>
</dbReference>
<dbReference type="PANTHER" id="PTHR10252">
    <property type="entry name" value="HISTONE-LIKE TRANSCRIPTION FACTOR CCAAT-RELATED"/>
    <property type="match status" value="1"/>
</dbReference>
<keyword evidence="6" id="KW-1185">Reference proteome</keyword>
<evidence type="ECO:0000313" key="5">
    <source>
        <dbReference type="EMBL" id="KAK3174565.1"/>
    </source>
</evidence>
<dbReference type="PANTHER" id="PTHR10252:SF54">
    <property type="entry name" value="CHROMATIN ACCESSIBILITY COMPLEX PROTEIN 1"/>
    <property type="match status" value="1"/>
</dbReference>
<keyword evidence="2" id="KW-0539">Nucleus</keyword>
<dbReference type="Proteomes" id="UP001276659">
    <property type="component" value="Unassembled WGS sequence"/>
</dbReference>
<dbReference type="SUPFAM" id="SSF47113">
    <property type="entry name" value="Histone-fold"/>
    <property type="match status" value="1"/>
</dbReference>
<evidence type="ECO:0000256" key="3">
    <source>
        <dbReference type="SAM" id="MobiDB-lite"/>
    </source>
</evidence>
<protein>
    <recommendedName>
        <fullName evidence="4">Transcription factor CBF/NF-Y/archaeal histone domain-containing protein</fullName>
    </recommendedName>
</protein>
<dbReference type="Gene3D" id="1.10.20.10">
    <property type="entry name" value="Histone, subunit A"/>
    <property type="match status" value="1"/>
</dbReference>
<dbReference type="InterPro" id="IPR003958">
    <property type="entry name" value="CBFA_NFYB_domain"/>
</dbReference>
<dbReference type="InterPro" id="IPR009072">
    <property type="entry name" value="Histone-fold"/>
</dbReference>
<dbReference type="AlphaFoldDB" id="A0AAD9ZAE6"/>
<evidence type="ECO:0000259" key="4">
    <source>
        <dbReference type="Pfam" id="PF00808"/>
    </source>
</evidence>
<gene>
    <name evidence="5" type="ORF">OEA41_001811</name>
</gene>
<dbReference type="Pfam" id="PF00808">
    <property type="entry name" value="CBFD_NFYB_HMF"/>
    <property type="match status" value="1"/>
</dbReference>
<feature type="region of interest" description="Disordered" evidence="3">
    <location>
        <begin position="107"/>
        <end position="201"/>
    </location>
</feature>
<dbReference type="CDD" id="cd23645">
    <property type="entry name" value="HFD_Dpb3-like"/>
    <property type="match status" value="1"/>
</dbReference>